<dbReference type="InterPro" id="IPR036291">
    <property type="entry name" value="NAD(P)-bd_dom_sf"/>
</dbReference>
<evidence type="ECO:0000259" key="1">
    <source>
        <dbReference type="Pfam" id="PF05368"/>
    </source>
</evidence>
<evidence type="ECO:0000313" key="2">
    <source>
        <dbReference type="EMBL" id="PNP45979.1"/>
    </source>
</evidence>
<gene>
    <name evidence="2" type="ORF">THARTR1_10852</name>
</gene>
<dbReference type="PANTHER" id="PTHR12126">
    <property type="entry name" value="NADH-UBIQUINONE OXIDOREDUCTASE 39 KDA SUBUNIT-RELATED"/>
    <property type="match status" value="1"/>
</dbReference>
<dbReference type="EMBL" id="MTYI01000278">
    <property type="protein sequence ID" value="PNP45979.1"/>
    <property type="molecule type" value="Genomic_DNA"/>
</dbReference>
<accession>A0A2K0TKD5</accession>
<dbReference type="FunFam" id="3.40.50.720:FF:000358">
    <property type="entry name" value="NADH-ubiquinone oxidoreductase 39 kDa subunit"/>
    <property type="match status" value="1"/>
</dbReference>
<dbReference type="Proteomes" id="UP000236290">
    <property type="component" value="Unassembled WGS sequence"/>
</dbReference>
<proteinExistence type="predicted"/>
<dbReference type="CDD" id="cd05271">
    <property type="entry name" value="NDUFA9_like_SDR_a"/>
    <property type="match status" value="1"/>
</dbReference>
<dbReference type="OrthoDB" id="275457at2759"/>
<dbReference type="AlphaFoldDB" id="A0A2K0TKD5"/>
<protein>
    <recommendedName>
        <fullName evidence="1">NmrA-like domain-containing protein</fullName>
    </recommendedName>
</protein>
<reference evidence="2 3" key="1">
    <citation type="submission" date="2017-02" db="EMBL/GenBank/DDBJ databases">
        <title>Genomes of Trichoderma spp. with biocontrol activity.</title>
        <authorList>
            <person name="Gardiner D."/>
            <person name="Kazan K."/>
            <person name="Vos C."/>
            <person name="Harvey P."/>
        </authorList>
    </citation>
    <scope>NUCLEOTIDE SEQUENCE [LARGE SCALE GENOMIC DNA]</scope>
    <source>
        <strain evidence="2 3">Tr1</strain>
    </source>
</reference>
<evidence type="ECO:0000313" key="3">
    <source>
        <dbReference type="Proteomes" id="UP000236290"/>
    </source>
</evidence>
<organism evidence="2 3">
    <name type="scientific">Trichoderma harzianum</name>
    <name type="common">Hypocrea lixii</name>
    <dbReference type="NCBI Taxonomy" id="5544"/>
    <lineage>
        <taxon>Eukaryota</taxon>
        <taxon>Fungi</taxon>
        <taxon>Dikarya</taxon>
        <taxon>Ascomycota</taxon>
        <taxon>Pezizomycotina</taxon>
        <taxon>Sordariomycetes</taxon>
        <taxon>Hypocreomycetidae</taxon>
        <taxon>Hypocreales</taxon>
        <taxon>Hypocreaceae</taxon>
        <taxon>Trichoderma</taxon>
    </lineage>
</organism>
<dbReference type="InterPro" id="IPR008030">
    <property type="entry name" value="NmrA-like"/>
</dbReference>
<name>A0A2K0TKD5_TRIHA</name>
<dbReference type="GO" id="GO:0044877">
    <property type="term" value="F:protein-containing complex binding"/>
    <property type="evidence" value="ECO:0007669"/>
    <property type="project" value="TreeGrafter"/>
</dbReference>
<dbReference type="Gene3D" id="3.40.50.720">
    <property type="entry name" value="NAD(P)-binding Rossmann-like Domain"/>
    <property type="match status" value="1"/>
</dbReference>
<dbReference type="SUPFAM" id="SSF51735">
    <property type="entry name" value="NAD(P)-binding Rossmann-fold domains"/>
    <property type="match status" value="1"/>
</dbReference>
<dbReference type="InterPro" id="IPR051207">
    <property type="entry name" value="ComplexI_NDUFA9_subunit"/>
</dbReference>
<comment type="caution">
    <text evidence="2">The sequence shown here is derived from an EMBL/GenBank/DDBJ whole genome shotgun (WGS) entry which is preliminary data.</text>
</comment>
<feature type="domain" description="NmrA-like" evidence="1">
    <location>
        <begin position="80"/>
        <end position="377"/>
    </location>
</feature>
<dbReference type="Pfam" id="PF05368">
    <property type="entry name" value="NmrA"/>
    <property type="match status" value="1"/>
</dbReference>
<dbReference type="GO" id="GO:0005739">
    <property type="term" value="C:mitochondrion"/>
    <property type="evidence" value="ECO:0007669"/>
    <property type="project" value="TreeGrafter"/>
</dbReference>
<sequence length="425" mass="47361">MASVTASTTIPNWPAQSLHQLLPAANSANMVLALFSRGALRSSVAAGVSSKRSLSDVAITRTGKTILRTEGGRSSLGGHTATVFGATGQLGRYIVNRLGMFNELKRMSVWDGSDSLYLARQGCTVVVPFREEMTKRHLKLTGDLGRVIFVEYDLRNTASIEASVRHSDVVYNLVGRDYPTKNFTLEDVHVEGTERIAEAVAKYDVDRYIHVSSHNADVNSPSEFFATKGRGEIVARNIFPEATIVRPAPVFGFEDNLLLKLASVLNLFTANNMQEKFWPVHSIDVGAALEKMLYDDSTAGKTFELYGPKQYSLAEIAALVDKEIFKKRRHINVPKAILKPAAKVLNDVLWWHTISADEVEREFIDQVIDPEASTFKDLGIEPGDIANFTYHYLQGFRSSNYYDLPPATEKEKKEDKKYIHVLDEL</sequence>
<dbReference type="PANTHER" id="PTHR12126:SF11">
    <property type="entry name" value="NADH DEHYDROGENASE [UBIQUINONE] 1 ALPHA SUBCOMPLEX SUBUNIT 9, MITOCHONDRIAL"/>
    <property type="match status" value="1"/>
</dbReference>